<accession>A0AB39P687</accession>
<evidence type="ECO:0008006" key="2">
    <source>
        <dbReference type="Google" id="ProtNLM"/>
    </source>
</evidence>
<dbReference type="EMBL" id="CP163435">
    <property type="protein sequence ID" value="XDQ25982.1"/>
    <property type="molecule type" value="Genomic_DNA"/>
</dbReference>
<protein>
    <recommendedName>
        <fullName evidence="2">Peptidase M41 domain-containing protein</fullName>
    </recommendedName>
</protein>
<evidence type="ECO:0000313" key="1">
    <source>
        <dbReference type="EMBL" id="XDQ25982.1"/>
    </source>
</evidence>
<name>A0AB39P687_9ACTN</name>
<dbReference type="RefSeq" id="WP_369233278.1">
    <property type="nucleotide sequence ID" value="NZ_CP163435.1"/>
</dbReference>
<reference evidence="1" key="1">
    <citation type="submission" date="2024-07" db="EMBL/GenBank/DDBJ databases">
        <authorList>
            <person name="Yu S.T."/>
        </authorList>
    </citation>
    <scope>NUCLEOTIDE SEQUENCE</scope>
    <source>
        <strain evidence="1">R21</strain>
    </source>
</reference>
<dbReference type="AlphaFoldDB" id="A0AB39P687"/>
<proteinExistence type="predicted"/>
<organism evidence="1">
    <name type="scientific">Streptomyces sp. R21</name>
    <dbReference type="NCBI Taxonomy" id="3238627"/>
    <lineage>
        <taxon>Bacteria</taxon>
        <taxon>Bacillati</taxon>
        <taxon>Actinomycetota</taxon>
        <taxon>Actinomycetes</taxon>
        <taxon>Kitasatosporales</taxon>
        <taxon>Streptomycetaceae</taxon>
        <taxon>Streptomyces</taxon>
    </lineage>
</organism>
<sequence>MRTLAPAPETLSDHTGKPRPTSLISLTYEQARLGLAFHEAGHAVLSMAYGMHVVTSEVIAWEPQPGRWSVTGNTAWQAQNTNPWQFAAQAAAGELAHVQYLLTYGLWTPERAAACSSVHDRELAVDVLAQAGYRLGRDDVPEGGKSWGMVQGMARRRVGYLWREIRTVAHAMDEHTVLTGDEIATLTGLVNPPLQGGAA</sequence>
<gene>
    <name evidence="1" type="ORF">AB5J56_15340</name>
</gene>